<evidence type="ECO:0000313" key="5">
    <source>
        <dbReference type="Proteomes" id="UP000254047"/>
    </source>
</evidence>
<accession>A0A380FWW2</accession>
<dbReference type="PANTHER" id="PTHR37018">
    <property type="entry name" value="CULTURE SPECIFIC PROTEIN, PUTATIVE (AFU_ORTHOLOGUE AFUA_2G00130)-RELATED"/>
    <property type="match status" value="1"/>
</dbReference>
<dbReference type="Gene3D" id="3.30.470.20">
    <property type="entry name" value="ATP-grasp fold, B domain"/>
    <property type="match status" value="1"/>
</dbReference>
<organism evidence="3 5">
    <name type="scientific">Staphylococcus petrasii</name>
    <dbReference type="NCBI Taxonomy" id="1276936"/>
    <lineage>
        <taxon>Bacteria</taxon>
        <taxon>Bacillati</taxon>
        <taxon>Bacillota</taxon>
        <taxon>Bacilli</taxon>
        <taxon>Bacillales</taxon>
        <taxon>Staphylococcaceae</taxon>
        <taxon>Staphylococcus</taxon>
    </lineage>
</organism>
<dbReference type="RefSeq" id="WP_103298812.1">
    <property type="nucleotide sequence ID" value="NZ_PPQT01000119.1"/>
</dbReference>
<keyword evidence="1" id="KW-0547">Nucleotide-binding</keyword>
<name>A0A380FWW2_9STAP</name>
<proteinExistence type="predicted"/>
<evidence type="ECO:0000256" key="1">
    <source>
        <dbReference type="PROSITE-ProRule" id="PRU00409"/>
    </source>
</evidence>
<dbReference type="OrthoDB" id="7839480at2"/>
<evidence type="ECO:0000313" key="4">
    <source>
        <dbReference type="EMBL" id="TGE16019.1"/>
    </source>
</evidence>
<dbReference type="InterPro" id="IPR011761">
    <property type="entry name" value="ATP-grasp"/>
</dbReference>
<sequence length="399" mass="46282">MAENTKRPMLTLSDLYDETIVYNSRPSYIANPWLKPEEHQSNFLTGREMIIADKMPMIVHEASATERLQQLFDIIGKSIPEHIYKFHNRETYEHLLNEIAEDKGKKIYFQYVHSDDVIDENTYAVDKEVFIALNNKARIPEWTNNNYLPDREIVAIDDFKARVKDWSFPFVIKPGDELPTAGGYGVMICYNEEDLEKATKRIFDATDATDNLIIEQKIEAVKNYCVQYAYSEELGIKYLGTAHQITNEYGFYAGNENVHEVPQKVIDAGREIMENGVELGFFGVAGFDLLLDKNGDVFAIDLNFRQNGSTSMLLLQHELNPNYQKFYSYFSRGDNEHFFNVILKYVKKDVLYPLSYYDGEWFGEDKVKSRFGCIWHGNSKEEVEELEKAFIAELDKSEL</sequence>
<dbReference type="InterPro" id="IPR053269">
    <property type="entry name" value="Asp-Met_ligase"/>
</dbReference>
<keyword evidence="1" id="KW-0067">ATP-binding</keyword>
<dbReference type="AlphaFoldDB" id="A0A380FWW2"/>
<dbReference type="Pfam" id="PF02786">
    <property type="entry name" value="CPSase_L_D2"/>
    <property type="match status" value="1"/>
</dbReference>
<dbReference type="Proteomes" id="UP000297598">
    <property type="component" value="Unassembled WGS sequence"/>
</dbReference>
<gene>
    <name evidence="4" type="ORF">BJR09_10015</name>
    <name evidence="3" type="ORF">NCTC13830_00870</name>
</gene>
<evidence type="ECO:0000313" key="6">
    <source>
        <dbReference type="Proteomes" id="UP000297598"/>
    </source>
</evidence>
<dbReference type="EMBL" id="SRLS01000017">
    <property type="protein sequence ID" value="TGE16019.1"/>
    <property type="molecule type" value="Genomic_DNA"/>
</dbReference>
<dbReference type="InterPro" id="IPR005479">
    <property type="entry name" value="CPAse_ATP-bd"/>
</dbReference>
<dbReference type="PROSITE" id="PS50975">
    <property type="entry name" value="ATP_GRASP"/>
    <property type="match status" value="1"/>
</dbReference>
<feature type="domain" description="ATP-grasp" evidence="2">
    <location>
        <begin position="131"/>
        <end position="332"/>
    </location>
</feature>
<dbReference type="EMBL" id="UHDO01000001">
    <property type="protein sequence ID" value="SUM43334.1"/>
    <property type="molecule type" value="Genomic_DNA"/>
</dbReference>
<dbReference type="SUPFAM" id="SSF56059">
    <property type="entry name" value="Glutathione synthetase ATP-binding domain-like"/>
    <property type="match status" value="1"/>
</dbReference>
<dbReference type="PANTHER" id="PTHR37018:SF1">
    <property type="entry name" value="CULTURE SPECIFIC PROTEIN, PUTATIVE (AFU_ORTHOLOGUE AFUA_2G00130)-RELATED"/>
    <property type="match status" value="1"/>
</dbReference>
<dbReference type="Proteomes" id="UP000254047">
    <property type="component" value="Unassembled WGS sequence"/>
</dbReference>
<reference evidence="3 5" key="1">
    <citation type="submission" date="2018-06" db="EMBL/GenBank/DDBJ databases">
        <authorList>
            <consortium name="Pathogen Informatics"/>
            <person name="Doyle S."/>
        </authorList>
    </citation>
    <scope>NUCLEOTIDE SEQUENCE [LARGE SCALE GENOMIC DNA]</scope>
    <source>
        <strain evidence="3 5">NCTC13830</strain>
    </source>
</reference>
<evidence type="ECO:0000313" key="3">
    <source>
        <dbReference type="EMBL" id="SUM43334.1"/>
    </source>
</evidence>
<evidence type="ECO:0000259" key="2">
    <source>
        <dbReference type="PROSITE" id="PS50975"/>
    </source>
</evidence>
<dbReference type="GO" id="GO:0005524">
    <property type="term" value="F:ATP binding"/>
    <property type="evidence" value="ECO:0007669"/>
    <property type="project" value="UniProtKB-UniRule"/>
</dbReference>
<keyword evidence="6" id="KW-1185">Reference proteome</keyword>
<protein>
    <submittedName>
        <fullName evidence="3">ATP-grasp domain protein</fullName>
    </submittedName>
    <submittedName>
        <fullName evidence="4">ATP-grasp domain-containing protein</fullName>
    </submittedName>
</protein>
<dbReference type="GO" id="GO:0046872">
    <property type="term" value="F:metal ion binding"/>
    <property type="evidence" value="ECO:0007669"/>
    <property type="project" value="InterPro"/>
</dbReference>
<reference evidence="4 6" key="2">
    <citation type="submission" date="2019-04" db="EMBL/GenBank/DDBJ databases">
        <title>Genomic characterization of Staphylococcus petrasii strains.</title>
        <authorList>
            <person name="Vrbovska V."/>
            <person name="Kovarovic V."/>
            <person name="Maslanova I."/>
            <person name="Indrakova A."/>
            <person name="Petras P."/>
            <person name="Sedo O."/>
            <person name="Svec P."/>
            <person name="Fisarova L."/>
            <person name="Sedlacek I."/>
            <person name="Doskar J."/>
            <person name="Pantucek R."/>
        </authorList>
    </citation>
    <scope>NUCLEOTIDE SEQUENCE [LARGE SCALE GENOMIC DNA]</scope>
    <source>
        <strain evidence="4 6">P5404</strain>
    </source>
</reference>